<accession>A0ABQ6JV88</accession>
<comment type="caution">
    <text evidence="3">The sequence shown here is derived from an EMBL/GenBank/DDBJ whole genome shotgun (WGS) entry which is preliminary data.</text>
</comment>
<evidence type="ECO:0000256" key="1">
    <source>
        <dbReference type="SAM" id="MobiDB-lite"/>
    </source>
</evidence>
<dbReference type="InterPro" id="IPR011330">
    <property type="entry name" value="Glyco_hydro/deAcase_b/a-brl"/>
</dbReference>
<dbReference type="Proteomes" id="UP001157069">
    <property type="component" value="Unassembled WGS sequence"/>
</dbReference>
<dbReference type="EMBL" id="BSVA01000001">
    <property type="protein sequence ID" value="GMA91024.1"/>
    <property type="molecule type" value="Genomic_DNA"/>
</dbReference>
<organism evidence="3 4">
    <name type="scientific">Homoserinibacter gongjuensis</name>
    <dbReference type="NCBI Taxonomy" id="1162968"/>
    <lineage>
        <taxon>Bacteria</taxon>
        <taxon>Bacillati</taxon>
        <taxon>Actinomycetota</taxon>
        <taxon>Actinomycetes</taxon>
        <taxon>Micrococcales</taxon>
        <taxon>Microbacteriaceae</taxon>
        <taxon>Homoserinibacter</taxon>
    </lineage>
</organism>
<proteinExistence type="predicted"/>
<reference evidence="4" key="1">
    <citation type="journal article" date="2019" name="Int. J. Syst. Evol. Microbiol.">
        <title>The Global Catalogue of Microorganisms (GCM) 10K type strain sequencing project: providing services to taxonomists for standard genome sequencing and annotation.</title>
        <authorList>
            <consortium name="The Broad Institute Genomics Platform"/>
            <consortium name="The Broad Institute Genome Sequencing Center for Infectious Disease"/>
            <person name="Wu L."/>
            <person name="Ma J."/>
        </authorList>
    </citation>
    <scope>NUCLEOTIDE SEQUENCE [LARGE SCALE GENOMIC DNA]</scope>
    <source>
        <strain evidence="4">NBRC 108755</strain>
    </source>
</reference>
<feature type="compositionally biased region" description="Low complexity" evidence="1">
    <location>
        <begin position="41"/>
        <end position="52"/>
    </location>
</feature>
<dbReference type="PANTHER" id="PTHR46017:SF1">
    <property type="entry name" value="ALPHA-MANNOSIDASE 2C1"/>
    <property type="match status" value="1"/>
</dbReference>
<keyword evidence="4" id="KW-1185">Reference proteome</keyword>
<evidence type="ECO:0000259" key="2">
    <source>
        <dbReference type="Pfam" id="PF01074"/>
    </source>
</evidence>
<protein>
    <recommendedName>
        <fullName evidence="2">Glycoside hydrolase family 38 N-terminal domain-containing protein</fullName>
    </recommendedName>
</protein>
<dbReference type="SUPFAM" id="SSF88713">
    <property type="entry name" value="Glycoside hydrolase/deacetylase"/>
    <property type="match status" value="1"/>
</dbReference>
<dbReference type="InterPro" id="IPR000602">
    <property type="entry name" value="Glyco_hydro_38_N"/>
</dbReference>
<dbReference type="PANTHER" id="PTHR46017">
    <property type="entry name" value="ALPHA-MANNOSIDASE 2C1"/>
    <property type="match status" value="1"/>
</dbReference>
<sequence length="163" mass="17913">MRGPTTTRSICDPEEAAADDAAADIRSTPEGPLSNAPSGFRPETVPAAPRPTATPNRVLHMIGNAHLDPVWLWPWQEGYQEARATFRSVLDRMDEYPDFIFTCDQIVLLSWVEEQDPELFARIQERVAEGRWVNAGAGGSSPTTTCRWASRSHGRASTASATC</sequence>
<feature type="domain" description="Glycoside hydrolase family 38 N-terminal" evidence="2">
    <location>
        <begin position="59"/>
        <end position="138"/>
    </location>
</feature>
<evidence type="ECO:0000313" key="4">
    <source>
        <dbReference type="Proteomes" id="UP001157069"/>
    </source>
</evidence>
<feature type="compositionally biased region" description="Acidic residues" evidence="1">
    <location>
        <begin position="12"/>
        <end position="22"/>
    </location>
</feature>
<dbReference type="Pfam" id="PF01074">
    <property type="entry name" value="Glyco_hydro_38N"/>
    <property type="match status" value="1"/>
</dbReference>
<dbReference type="Gene3D" id="3.20.110.10">
    <property type="entry name" value="Glycoside hydrolase 38, N terminal domain"/>
    <property type="match status" value="1"/>
</dbReference>
<evidence type="ECO:0000313" key="3">
    <source>
        <dbReference type="EMBL" id="GMA91024.1"/>
    </source>
</evidence>
<feature type="region of interest" description="Disordered" evidence="1">
    <location>
        <begin position="1"/>
        <end position="52"/>
    </location>
</feature>
<gene>
    <name evidence="3" type="ORF">GCM10025869_15530</name>
</gene>
<dbReference type="InterPro" id="IPR027291">
    <property type="entry name" value="Glyco_hydro_38_N_sf"/>
</dbReference>
<name>A0ABQ6JV88_9MICO</name>